<proteinExistence type="predicted"/>
<dbReference type="AlphaFoldDB" id="A0A267G5Z7"/>
<keyword evidence="2" id="KW-0812">Transmembrane</keyword>
<feature type="region of interest" description="Disordered" evidence="1">
    <location>
        <begin position="95"/>
        <end position="117"/>
    </location>
</feature>
<dbReference type="SMART" id="SM00271">
    <property type="entry name" value="DnaJ"/>
    <property type="match status" value="1"/>
</dbReference>
<dbReference type="PANTHER" id="PTHR44825">
    <property type="match status" value="1"/>
</dbReference>
<dbReference type="PROSITE" id="PS50076">
    <property type="entry name" value="DNAJ_2"/>
    <property type="match status" value="1"/>
</dbReference>
<keyword evidence="5" id="KW-1185">Reference proteome</keyword>
<dbReference type="PRINTS" id="PR00625">
    <property type="entry name" value="JDOMAIN"/>
</dbReference>
<keyword evidence="2" id="KW-0472">Membrane</keyword>
<evidence type="ECO:0000256" key="1">
    <source>
        <dbReference type="SAM" id="MobiDB-lite"/>
    </source>
</evidence>
<evidence type="ECO:0000313" key="5">
    <source>
        <dbReference type="Proteomes" id="UP000215902"/>
    </source>
</evidence>
<feature type="compositionally biased region" description="Polar residues" evidence="1">
    <location>
        <begin position="222"/>
        <end position="232"/>
    </location>
</feature>
<evidence type="ECO:0000313" key="4">
    <source>
        <dbReference type="EMBL" id="PAA81465.1"/>
    </source>
</evidence>
<dbReference type="CDD" id="cd06257">
    <property type="entry name" value="DnaJ"/>
    <property type="match status" value="1"/>
</dbReference>
<evidence type="ECO:0000256" key="2">
    <source>
        <dbReference type="SAM" id="Phobius"/>
    </source>
</evidence>
<keyword evidence="2" id="KW-1133">Transmembrane helix</keyword>
<dbReference type="STRING" id="282301.A0A267G5Z7"/>
<dbReference type="Proteomes" id="UP000215902">
    <property type="component" value="Unassembled WGS sequence"/>
</dbReference>
<feature type="region of interest" description="Disordered" evidence="1">
    <location>
        <begin position="203"/>
        <end position="243"/>
    </location>
</feature>
<reference evidence="4 5" key="1">
    <citation type="submission" date="2017-06" db="EMBL/GenBank/DDBJ databases">
        <title>A platform for efficient transgenesis in Macrostomum lignano, a flatworm model organism for stem cell research.</title>
        <authorList>
            <person name="Berezikov E."/>
        </authorList>
    </citation>
    <scope>NUCLEOTIDE SEQUENCE [LARGE SCALE GENOMIC DNA]</scope>
    <source>
        <strain evidence="4">DV1</strain>
        <tissue evidence="4">Whole organism</tissue>
    </source>
</reference>
<feature type="transmembrane region" description="Helical" evidence="2">
    <location>
        <begin position="158"/>
        <end position="180"/>
    </location>
</feature>
<name>A0A267G5Z7_9PLAT</name>
<dbReference type="InterPro" id="IPR001623">
    <property type="entry name" value="DnaJ_domain"/>
</dbReference>
<protein>
    <recommendedName>
        <fullName evidence="3">J domain-containing protein</fullName>
    </recommendedName>
</protein>
<dbReference type="SUPFAM" id="SSF46565">
    <property type="entry name" value="Chaperone J-domain"/>
    <property type="match status" value="1"/>
</dbReference>
<dbReference type="Gene3D" id="1.10.287.110">
    <property type="entry name" value="DnaJ domain"/>
    <property type="match status" value="1"/>
</dbReference>
<evidence type="ECO:0000259" key="3">
    <source>
        <dbReference type="PROSITE" id="PS50076"/>
    </source>
</evidence>
<dbReference type="Pfam" id="PF00226">
    <property type="entry name" value="DnaJ"/>
    <property type="match status" value="1"/>
</dbReference>
<dbReference type="EMBL" id="NIVC01000528">
    <property type="protein sequence ID" value="PAA81465.1"/>
    <property type="molecule type" value="Genomic_DNA"/>
</dbReference>
<sequence length="317" mass="35203">TMNIIWRKKYIYVLFRRCLSSANLYDKLGVSPAATQAEIKKAYIELSKLYHPDAKTAQSSSEKFAEINAAYETLGRADRRRLYDSERLWRSAAAASSAASSASPPPPGGGRRSAGPSDFEQRMRHEMEWMYRASRQQQGGPESASWDDEVNSSFKVKIVVALAAVIVIGVGVRLFVMSIIQASQHRRDETEYQLAMSLLKQSEDTKGERMATMAPQWRRAGQQRSAKQQRASPSKPDPGDIDPDYLAQLGGGFRGARTVASSHARSMQSRRLANFRRSATAWSAETRAALRPRLSAELVQELDKLEAEERTAAASTG</sequence>
<dbReference type="PANTHER" id="PTHR44825:SF1">
    <property type="entry name" value="DNAJ HOMOLOG SUBFAMILY C MEMBER 4"/>
    <property type="match status" value="1"/>
</dbReference>
<dbReference type="OrthoDB" id="376357at2759"/>
<feature type="non-terminal residue" evidence="4">
    <location>
        <position position="1"/>
    </location>
</feature>
<feature type="domain" description="J" evidence="3">
    <location>
        <begin position="23"/>
        <end position="87"/>
    </location>
</feature>
<dbReference type="InterPro" id="IPR052763">
    <property type="entry name" value="DnaJ_C4"/>
</dbReference>
<gene>
    <name evidence="4" type="ORF">BOX15_Mlig024607g2</name>
</gene>
<comment type="caution">
    <text evidence="4">The sequence shown here is derived from an EMBL/GenBank/DDBJ whole genome shotgun (WGS) entry which is preliminary data.</text>
</comment>
<dbReference type="InterPro" id="IPR036869">
    <property type="entry name" value="J_dom_sf"/>
</dbReference>
<accession>A0A267G5Z7</accession>
<organism evidence="4 5">
    <name type="scientific">Macrostomum lignano</name>
    <dbReference type="NCBI Taxonomy" id="282301"/>
    <lineage>
        <taxon>Eukaryota</taxon>
        <taxon>Metazoa</taxon>
        <taxon>Spiralia</taxon>
        <taxon>Lophotrochozoa</taxon>
        <taxon>Platyhelminthes</taxon>
        <taxon>Rhabditophora</taxon>
        <taxon>Macrostomorpha</taxon>
        <taxon>Macrostomida</taxon>
        <taxon>Macrostomidae</taxon>
        <taxon>Macrostomum</taxon>
    </lineage>
</organism>